<comment type="function">
    <text evidence="5">A flexible structure which links the flagellar filament to the drive apparatus in the basal body.</text>
</comment>
<reference evidence="10 11" key="1">
    <citation type="submission" date="2020-04" db="EMBL/GenBank/DDBJ databases">
        <title>Zoogloea sp. G-4-1-14 isolated from soil.</title>
        <authorList>
            <person name="Dahal R.H."/>
        </authorList>
    </citation>
    <scope>NUCLEOTIDE SEQUENCE [LARGE SCALE GENOMIC DNA]</scope>
    <source>
        <strain evidence="10 11">G-4-1-14</strain>
    </source>
</reference>
<protein>
    <recommendedName>
        <fullName evidence="3 5">Flagellar hook protein FlgE</fullName>
    </recommendedName>
</protein>
<keyword evidence="4 5" id="KW-0975">Bacterial flagellum</keyword>
<dbReference type="InterPro" id="IPR053967">
    <property type="entry name" value="LlgE_F_G-like_D1"/>
</dbReference>
<evidence type="ECO:0000256" key="3">
    <source>
        <dbReference type="ARBA" id="ARBA00019015"/>
    </source>
</evidence>
<dbReference type="GO" id="GO:0005198">
    <property type="term" value="F:structural molecule activity"/>
    <property type="evidence" value="ECO:0007669"/>
    <property type="project" value="InterPro"/>
</dbReference>
<keyword evidence="11" id="KW-1185">Reference proteome</keyword>
<evidence type="ECO:0000256" key="2">
    <source>
        <dbReference type="ARBA" id="ARBA00009677"/>
    </source>
</evidence>
<dbReference type="InterPro" id="IPR020013">
    <property type="entry name" value="Flagellar_FlgE/F/G"/>
</dbReference>
<evidence type="ECO:0000259" key="8">
    <source>
        <dbReference type="Pfam" id="PF07559"/>
    </source>
</evidence>
<name>A0A848GAF8_9RHOO</name>
<dbReference type="EMBL" id="JABBGA010000024">
    <property type="protein sequence ID" value="NML28274.1"/>
    <property type="molecule type" value="Genomic_DNA"/>
</dbReference>
<dbReference type="Pfam" id="PF22692">
    <property type="entry name" value="LlgE_F_G_D1"/>
    <property type="match status" value="1"/>
</dbReference>
<evidence type="ECO:0000259" key="7">
    <source>
        <dbReference type="Pfam" id="PF06429"/>
    </source>
</evidence>
<dbReference type="InterPro" id="IPR002371">
    <property type="entry name" value="FlgK"/>
</dbReference>
<evidence type="ECO:0000256" key="4">
    <source>
        <dbReference type="ARBA" id="ARBA00023143"/>
    </source>
</evidence>
<comment type="subcellular location">
    <subcellularLocation>
        <location evidence="1 5">Bacterial flagellum basal body</location>
    </subcellularLocation>
</comment>
<evidence type="ECO:0000259" key="6">
    <source>
        <dbReference type="Pfam" id="PF00460"/>
    </source>
</evidence>
<keyword evidence="10" id="KW-0969">Cilium</keyword>
<dbReference type="Pfam" id="PF07559">
    <property type="entry name" value="FlgE_D2"/>
    <property type="match status" value="1"/>
</dbReference>
<dbReference type="SUPFAM" id="SSF117143">
    <property type="entry name" value="Flagellar hook protein flgE"/>
    <property type="match status" value="1"/>
</dbReference>
<evidence type="ECO:0000256" key="5">
    <source>
        <dbReference type="RuleBase" id="RU362116"/>
    </source>
</evidence>
<dbReference type="Pfam" id="PF06429">
    <property type="entry name" value="Flg_bbr_C"/>
    <property type="match status" value="1"/>
</dbReference>
<dbReference type="Proteomes" id="UP000580043">
    <property type="component" value="Unassembled WGS sequence"/>
</dbReference>
<gene>
    <name evidence="10" type="ORF">HHL15_21150</name>
</gene>
<evidence type="ECO:0000259" key="9">
    <source>
        <dbReference type="Pfam" id="PF22692"/>
    </source>
</evidence>
<dbReference type="Gene3D" id="2.60.98.20">
    <property type="entry name" value="Flagellar hook protein FlgE"/>
    <property type="match status" value="1"/>
</dbReference>
<dbReference type="GO" id="GO:0005829">
    <property type="term" value="C:cytosol"/>
    <property type="evidence" value="ECO:0007669"/>
    <property type="project" value="TreeGrafter"/>
</dbReference>
<dbReference type="InterPro" id="IPR010930">
    <property type="entry name" value="Flg_bb/hook_C_dom"/>
</dbReference>
<keyword evidence="10" id="KW-0282">Flagellum</keyword>
<dbReference type="Pfam" id="PF00460">
    <property type="entry name" value="Flg_bb_rod"/>
    <property type="match status" value="1"/>
</dbReference>
<sequence>MAFQQGLSGLSIASKALDAISNNVSNSNTVGFKQSTAQFSDVFAASLAGGGTQVGIGASIDKVSQQFTQGNISTTANALDLAINGQGFFRMSNNGSISYSRNGQFQTDKNGYVVNAQGLRLTGKLADSNGVLTGTTGDIKLNFSDAKPAATTSAGYNVNLDSRSATPVSMSKAAVFGSAAPSLTVAAAPANVLTIAVDGSTTPVTVTVPAGTYADVGSLVTAIQTAVDQTTLKGRVNVASDSTGVINFASARSGRLSDITVTGSAAAALNVPSTTGTATNNAFSTSDPTSYTSTTSQTVYDSLGNAHTQSLYFVKTAQSNVWDVYTSLDGGFPPEIDPLTGTHTPTTISFDSNGVLQTPTSFSSSYTVSTGAVQPLNFTVELAGTTQFGNSYGVNQLTQDGYTTGKLSGLTVDADGTIQGNFSNGQSRVMGQVWLATFQNPNGLQSLGGNQWAVTNASGPEQPNAPGTGSLGVVQSAAVEDSNVDLTAELVNMITQQRSYQANAQSIKTQDQILQTLVNLR</sequence>
<dbReference type="InterPro" id="IPR001444">
    <property type="entry name" value="Flag_bb_rod_N"/>
</dbReference>
<feature type="domain" description="Flagellar hook protein FlgE/F/G-like D1" evidence="9">
    <location>
        <begin position="82"/>
        <end position="124"/>
    </location>
</feature>
<dbReference type="GO" id="GO:0009425">
    <property type="term" value="C:bacterial-type flagellum basal body"/>
    <property type="evidence" value="ECO:0007669"/>
    <property type="project" value="UniProtKB-SubCell"/>
</dbReference>
<comment type="caution">
    <text evidence="10">The sequence shown here is derived from an EMBL/GenBank/DDBJ whole genome shotgun (WGS) entry which is preliminary data.</text>
</comment>
<dbReference type="PANTHER" id="PTHR30435">
    <property type="entry name" value="FLAGELLAR PROTEIN"/>
    <property type="match status" value="1"/>
</dbReference>
<keyword evidence="10" id="KW-0966">Cell projection</keyword>
<evidence type="ECO:0000313" key="10">
    <source>
        <dbReference type="EMBL" id="NML28274.1"/>
    </source>
</evidence>
<organism evidence="10 11">
    <name type="scientific">Zoogloea dura</name>
    <dbReference type="NCBI Taxonomy" id="2728840"/>
    <lineage>
        <taxon>Bacteria</taxon>
        <taxon>Pseudomonadati</taxon>
        <taxon>Pseudomonadota</taxon>
        <taxon>Betaproteobacteria</taxon>
        <taxon>Rhodocyclales</taxon>
        <taxon>Zoogloeaceae</taxon>
        <taxon>Zoogloea</taxon>
    </lineage>
</organism>
<dbReference type="InterPro" id="IPR037058">
    <property type="entry name" value="Falgellar_hook_FlgE_sf"/>
</dbReference>
<dbReference type="PRINTS" id="PR01005">
    <property type="entry name" value="FLGHOOKAP1"/>
</dbReference>
<evidence type="ECO:0000256" key="1">
    <source>
        <dbReference type="ARBA" id="ARBA00004117"/>
    </source>
</evidence>
<accession>A0A848GAF8</accession>
<dbReference type="RefSeq" id="WP_169147803.1">
    <property type="nucleotide sequence ID" value="NZ_JABBGA010000024.1"/>
</dbReference>
<dbReference type="InterPro" id="IPR019776">
    <property type="entry name" value="Flagellar_basal_body_rod_CS"/>
</dbReference>
<dbReference type="PROSITE" id="PS00588">
    <property type="entry name" value="FLAGELLA_BB_ROD"/>
    <property type="match status" value="1"/>
</dbReference>
<feature type="domain" description="Flagellar basal body rod protein N-terminal" evidence="6">
    <location>
        <begin position="6"/>
        <end position="33"/>
    </location>
</feature>
<dbReference type="GO" id="GO:0009424">
    <property type="term" value="C:bacterial-type flagellum hook"/>
    <property type="evidence" value="ECO:0007669"/>
    <property type="project" value="InterPro"/>
</dbReference>
<proteinExistence type="inferred from homology"/>
<dbReference type="GO" id="GO:0044780">
    <property type="term" value="P:bacterial-type flagellum assembly"/>
    <property type="evidence" value="ECO:0007669"/>
    <property type="project" value="InterPro"/>
</dbReference>
<dbReference type="AlphaFoldDB" id="A0A848GAF8"/>
<dbReference type="NCBIfam" id="TIGR03506">
    <property type="entry name" value="FlgEFG_subfam"/>
    <property type="match status" value="2"/>
</dbReference>
<feature type="domain" description="Flagellar basal-body/hook protein C-terminal" evidence="7">
    <location>
        <begin position="476"/>
        <end position="520"/>
    </location>
</feature>
<feature type="domain" description="Flagellar hook protein FlgE D2" evidence="8">
    <location>
        <begin position="271"/>
        <end position="402"/>
    </location>
</feature>
<evidence type="ECO:0000313" key="11">
    <source>
        <dbReference type="Proteomes" id="UP000580043"/>
    </source>
</evidence>
<comment type="similarity">
    <text evidence="2 5">Belongs to the flagella basal body rod proteins family.</text>
</comment>
<dbReference type="GO" id="GO:0071978">
    <property type="term" value="P:bacterial-type flagellum-dependent swarming motility"/>
    <property type="evidence" value="ECO:0007669"/>
    <property type="project" value="TreeGrafter"/>
</dbReference>
<dbReference type="InterPro" id="IPR011491">
    <property type="entry name" value="FlgE_D2"/>
</dbReference>
<dbReference type="PANTHER" id="PTHR30435:SF1">
    <property type="entry name" value="FLAGELLAR HOOK PROTEIN FLGE"/>
    <property type="match status" value="1"/>
</dbReference>
<dbReference type="InterPro" id="IPR037925">
    <property type="entry name" value="FlgE/F/G-like"/>
</dbReference>